<dbReference type="PROSITE" id="PS51036">
    <property type="entry name" value="ZF_A20"/>
    <property type="match status" value="1"/>
</dbReference>
<dbReference type="PANTHER" id="PTHR37211">
    <property type="entry name" value="EXPRESSED PROTEIN"/>
    <property type="match status" value="1"/>
</dbReference>
<dbReference type="GO" id="GO:0008270">
    <property type="term" value="F:zinc ion binding"/>
    <property type="evidence" value="ECO:0007669"/>
    <property type="project" value="UniProtKB-KW"/>
</dbReference>
<dbReference type="EMBL" id="JRKL02012761">
    <property type="protein sequence ID" value="KAF3943844.1"/>
    <property type="molecule type" value="Genomic_DNA"/>
</dbReference>
<proteinExistence type="predicted"/>
<dbReference type="PROSITE" id="PS51039">
    <property type="entry name" value="ZF_AN1"/>
    <property type="match status" value="1"/>
</dbReference>
<feature type="compositionally biased region" description="Low complexity" evidence="6">
    <location>
        <begin position="340"/>
        <end position="352"/>
    </location>
</feature>
<dbReference type="Gene3D" id="1.20.5.4770">
    <property type="match status" value="1"/>
</dbReference>
<evidence type="ECO:0000256" key="3">
    <source>
        <dbReference type="ARBA" id="ARBA00022771"/>
    </source>
</evidence>
<evidence type="ECO:0000256" key="1">
    <source>
        <dbReference type="ARBA" id="ARBA00003732"/>
    </source>
</evidence>
<accession>A0A8J4VAR9</accession>
<protein>
    <submittedName>
        <fullName evidence="9">Uncharacterized protein</fullName>
    </submittedName>
</protein>
<keyword evidence="4" id="KW-0862">Zinc</keyword>
<evidence type="ECO:0000313" key="10">
    <source>
        <dbReference type="Proteomes" id="UP000737018"/>
    </source>
</evidence>
<evidence type="ECO:0000256" key="6">
    <source>
        <dbReference type="SAM" id="MobiDB-lite"/>
    </source>
</evidence>
<dbReference type="Proteomes" id="UP000737018">
    <property type="component" value="Unassembled WGS sequence"/>
</dbReference>
<dbReference type="InterPro" id="IPR035896">
    <property type="entry name" value="AN1-like_Znf"/>
</dbReference>
<dbReference type="Gene3D" id="4.10.1110.10">
    <property type="entry name" value="AN1-like Zinc finger"/>
    <property type="match status" value="1"/>
</dbReference>
<dbReference type="Gene3D" id="3.40.50.150">
    <property type="entry name" value="Vaccinia Virus protein VP39"/>
    <property type="match status" value="1"/>
</dbReference>
<evidence type="ECO:0000256" key="2">
    <source>
        <dbReference type="ARBA" id="ARBA00022723"/>
    </source>
</evidence>
<feature type="domain" description="A20-type" evidence="7">
    <location>
        <begin position="288"/>
        <end position="322"/>
    </location>
</feature>
<dbReference type="FunFam" id="4.10.1110.10:FF:000001">
    <property type="entry name" value="Zinc finger AN1-type containing 6"/>
    <property type="match status" value="1"/>
</dbReference>
<feature type="domain" description="AN1-type" evidence="8">
    <location>
        <begin position="380"/>
        <end position="426"/>
    </location>
</feature>
<evidence type="ECO:0000256" key="4">
    <source>
        <dbReference type="ARBA" id="ARBA00022833"/>
    </source>
</evidence>
<dbReference type="SMART" id="SM00154">
    <property type="entry name" value="ZnF_AN1"/>
    <property type="match status" value="1"/>
</dbReference>
<organism evidence="9 10">
    <name type="scientific">Castanea mollissima</name>
    <name type="common">Chinese chestnut</name>
    <dbReference type="NCBI Taxonomy" id="60419"/>
    <lineage>
        <taxon>Eukaryota</taxon>
        <taxon>Viridiplantae</taxon>
        <taxon>Streptophyta</taxon>
        <taxon>Embryophyta</taxon>
        <taxon>Tracheophyta</taxon>
        <taxon>Spermatophyta</taxon>
        <taxon>Magnoliopsida</taxon>
        <taxon>eudicotyledons</taxon>
        <taxon>Gunneridae</taxon>
        <taxon>Pentapetalae</taxon>
        <taxon>rosids</taxon>
        <taxon>fabids</taxon>
        <taxon>Fagales</taxon>
        <taxon>Fagaceae</taxon>
        <taxon>Castanea</taxon>
    </lineage>
</organism>
<evidence type="ECO:0000259" key="7">
    <source>
        <dbReference type="PROSITE" id="PS51036"/>
    </source>
</evidence>
<dbReference type="AlphaFoldDB" id="A0A8J4VAR9"/>
<keyword evidence="10" id="KW-1185">Reference proteome</keyword>
<dbReference type="SUPFAM" id="SSF57716">
    <property type="entry name" value="Glucocorticoid receptor-like (DNA-binding domain)"/>
    <property type="match status" value="1"/>
</dbReference>
<sequence>MFDSAEWIRSNSRRTAVGLDLDLEALNWCLEKNISRVGADGYSRISLFHGNVLQPLEAKLVNFEPQELISKITLQEGKDGSETCALESTVQVGSTADDKYMKSLPLPPRDIVCAFNYSCCCLHKRAELVLYFKHVHDALSKKGGIFVMDLYGGTSSEHKLRLKRRFANFTYVWEQAEFDVVERKTRISLHFLLQKQQKKLRHAFSYSWRLWSLPEIKDCLEEAGFRSVHFWLREMPDTEEIRTTEGFGEGRDVKYEEVKSFQQQDAWNAYIVDLNQKTNRKMAEEHRCQAPKLCANNCGFFGSPATQNLCSKCYRDLQLTEQQSSSAKLALNQSLVATSSSSSSSTADVPISSSPPSPPPAFVVKETESKPEEAVTVTAAAAANRCLTCRRRVGLTGFKCRCGMTFCGTHRYPEHHGCTFDFKEMGREQIAKANPVVKAEKLDKI</sequence>
<keyword evidence="3 5" id="KW-0863">Zinc-finger</keyword>
<keyword evidence="2" id="KW-0479">Metal-binding</keyword>
<dbReference type="InterPro" id="IPR002653">
    <property type="entry name" value="Znf_A20"/>
</dbReference>
<dbReference type="Pfam" id="PF01428">
    <property type="entry name" value="zf-AN1"/>
    <property type="match status" value="1"/>
</dbReference>
<comment type="caution">
    <text evidence="9">The sequence shown here is derived from an EMBL/GenBank/DDBJ whole genome shotgun (WGS) entry which is preliminary data.</text>
</comment>
<dbReference type="GO" id="GO:0003677">
    <property type="term" value="F:DNA binding"/>
    <property type="evidence" value="ECO:0007669"/>
    <property type="project" value="InterPro"/>
</dbReference>
<dbReference type="InterPro" id="IPR029063">
    <property type="entry name" value="SAM-dependent_MTases_sf"/>
</dbReference>
<dbReference type="SMART" id="SM00259">
    <property type="entry name" value="ZnF_A20"/>
    <property type="match status" value="1"/>
</dbReference>
<dbReference type="OrthoDB" id="3342809at2759"/>
<dbReference type="Gene3D" id="2.20.25.110">
    <property type="entry name" value="S-adenosyl-L-methionine-dependent methyltransferases"/>
    <property type="match status" value="1"/>
</dbReference>
<dbReference type="PANTHER" id="PTHR37211:SF1">
    <property type="entry name" value="EXPRESSED PROTEIN"/>
    <property type="match status" value="1"/>
</dbReference>
<dbReference type="SUPFAM" id="SSF118310">
    <property type="entry name" value="AN1-like Zinc finger"/>
    <property type="match status" value="1"/>
</dbReference>
<dbReference type="SUPFAM" id="SSF53335">
    <property type="entry name" value="S-adenosyl-L-methionine-dependent methyltransferases"/>
    <property type="match status" value="1"/>
</dbReference>
<evidence type="ECO:0000259" key="8">
    <source>
        <dbReference type="PROSITE" id="PS51039"/>
    </source>
</evidence>
<dbReference type="InterPro" id="IPR000058">
    <property type="entry name" value="Znf_AN1"/>
</dbReference>
<evidence type="ECO:0000256" key="5">
    <source>
        <dbReference type="PROSITE-ProRule" id="PRU00449"/>
    </source>
</evidence>
<gene>
    <name evidence="9" type="ORF">CMV_029635</name>
</gene>
<comment type="function">
    <text evidence="1">May be involved in environmental stress response.</text>
</comment>
<dbReference type="Pfam" id="PF01754">
    <property type="entry name" value="zf-A20"/>
    <property type="match status" value="1"/>
</dbReference>
<evidence type="ECO:0000313" key="9">
    <source>
        <dbReference type="EMBL" id="KAF3943844.1"/>
    </source>
</evidence>
<reference evidence="9" key="1">
    <citation type="submission" date="2020-03" db="EMBL/GenBank/DDBJ databases">
        <title>Castanea mollissima Vanexum genome sequencing.</title>
        <authorList>
            <person name="Staton M."/>
        </authorList>
    </citation>
    <scope>NUCLEOTIDE SEQUENCE</scope>
    <source>
        <tissue evidence="9">Leaf</tissue>
    </source>
</reference>
<feature type="region of interest" description="Disordered" evidence="6">
    <location>
        <begin position="340"/>
        <end position="364"/>
    </location>
</feature>
<name>A0A8J4VAR9_9ROSI</name>